<gene>
    <name evidence="8" type="ORF">LK09_11505</name>
</gene>
<keyword evidence="4 6" id="KW-1133">Transmembrane helix</keyword>
<dbReference type="InterPro" id="IPR018076">
    <property type="entry name" value="T2SS_GspF_dom"/>
</dbReference>
<evidence type="ECO:0000256" key="4">
    <source>
        <dbReference type="ARBA" id="ARBA00022989"/>
    </source>
</evidence>
<dbReference type="InterPro" id="IPR042094">
    <property type="entry name" value="T2SS_GspF_sf"/>
</dbReference>
<evidence type="ECO:0000256" key="6">
    <source>
        <dbReference type="SAM" id="Phobius"/>
    </source>
</evidence>
<sequence length="310" mass="32548">MTGRWTTDAALAVLLGGAFGVGVCLVLVCLPRWGAPSLSRRIAPYIRDVSDPLGLTALTPLHSFGIRDLRLRTAERAASLLGGSAVIERRLRQSRRSGDVIAFRGRQLIWMLSGLGAGAALAVLAVIGGRGGGIAAVLPLVAAALAVVVCDAELTAAARRRCARIEDELPTMLDFLAMCLSAGEGILDSLRRVARLGSGELTAELRDVVLAVGTGAGLGDALTRMSADLQLPALSRSIDHIVAAIDRGAPLAQVLQAQAADAREEAKRGLIERAGRKEIYMLIPLVFLILPLSVLFAIFPGVFLLRLGIG</sequence>
<evidence type="ECO:0000256" key="5">
    <source>
        <dbReference type="ARBA" id="ARBA00023136"/>
    </source>
</evidence>
<feature type="transmembrane region" description="Helical" evidence="6">
    <location>
        <begin position="279"/>
        <end position="305"/>
    </location>
</feature>
<dbReference type="PANTHER" id="PTHR35007:SF2">
    <property type="entry name" value="PILUS ASSEMBLE PROTEIN"/>
    <property type="match status" value="1"/>
</dbReference>
<keyword evidence="2" id="KW-1003">Cell membrane</keyword>
<reference evidence="8 9" key="1">
    <citation type="submission" date="2014-11" db="EMBL/GenBank/DDBJ databases">
        <title>Genome sequence of Microbacterium mangrovi MUSC 115(T).</title>
        <authorList>
            <person name="Lee L.-H."/>
        </authorList>
    </citation>
    <scope>NUCLEOTIDE SEQUENCE [LARGE SCALE GENOMIC DNA]</scope>
    <source>
        <strain evidence="8 9">MUSC 115</strain>
    </source>
</reference>
<dbReference type="PANTHER" id="PTHR35007">
    <property type="entry name" value="INTEGRAL MEMBRANE PROTEIN-RELATED"/>
    <property type="match status" value="1"/>
</dbReference>
<feature type="domain" description="Type II secretion system protein GspF" evidence="7">
    <location>
        <begin position="173"/>
        <end position="297"/>
    </location>
</feature>
<evidence type="ECO:0000256" key="2">
    <source>
        <dbReference type="ARBA" id="ARBA00022475"/>
    </source>
</evidence>
<keyword evidence="9" id="KW-1185">Reference proteome</keyword>
<dbReference type="Proteomes" id="UP000031030">
    <property type="component" value="Unassembled WGS sequence"/>
</dbReference>
<evidence type="ECO:0000256" key="1">
    <source>
        <dbReference type="ARBA" id="ARBA00004651"/>
    </source>
</evidence>
<accession>A0A0B2A6M5</accession>
<keyword evidence="5 6" id="KW-0472">Membrane</keyword>
<keyword evidence="3 6" id="KW-0812">Transmembrane</keyword>
<organism evidence="8 9">
    <name type="scientific">Microbacterium mangrovi</name>
    <dbReference type="NCBI Taxonomy" id="1348253"/>
    <lineage>
        <taxon>Bacteria</taxon>
        <taxon>Bacillati</taxon>
        <taxon>Actinomycetota</taxon>
        <taxon>Actinomycetes</taxon>
        <taxon>Micrococcales</taxon>
        <taxon>Microbacteriaceae</taxon>
        <taxon>Microbacterium</taxon>
    </lineage>
</organism>
<evidence type="ECO:0000259" key="7">
    <source>
        <dbReference type="Pfam" id="PF00482"/>
    </source>
</evidence>
<evidence type="ECO:0000313" key="9">
    <source>
        <dbReference type="Proteomes" id="UP000031030"/>
    </source>
</evidence>
<dbReference type="AlphaFoldDB" id="A0A0B2A6M5"/>
<feature type="transmembrane region" description="Helical" evidence="6">
    <location>
        <begin position="12"/>
        <end position="31"/>
    </location>
</feature>
<dbReference type="Pfam" id="PF00482">
    <property type="entry name" value="T2SSF"/>
    <property type="match status" value="1"/>
</dbReference>
<dbReference type="Gene3D" id="1.20.81.30">
    <property type="entry name" value="Type II secretion system (T2SS), domain F"/>
    <property type="match status" value="1"/>
</dbReference>
<comment type="subcellular location">
    <subcellularLocation>
        <location evidence="1">Cell membrane</location>
        <topology evidence="1">Multi-pass membrane protein</topology>
    </subcellularLocation>
</comment>
<name>A0A0B2A6M5_9MICO</name>
<feature type="transmembrane region" description="Helical" evidence="6">
    <location>
        <begin position="108"/>
        <end position="127"/>
    </location>
</feature>
<protein>
    <submittedName>
        <fullName evidence="8">Type II secretion protein F</fullName>
    </submittedName>
</protein>
<feature type="transmembrane region" description="Helical" evidence="6">
    <location>
        <begin position="133"/>
        <end position="154"/>
    </location>
</feature>
<proteinExistence type="predicted"/>
<dbReference type="EMBL" id="JTDK01000010">
    <property type="protein sequence ID" value="KHK97398.1"/>
    <property type="molecule type" value="Genomic_DNA"/>
</dbReference>
<dbReference type="GO" id="GO:0005886">
    <property type="term" value="C:plasma membrane"/>
    <property type="evidence" value="ECO:0007669"/>
    <property type="project" value="UniProtKB-SubCell"/>
</dbReference>
<evidence type="ECO:0000313" key="8">
    <source>
        <dbReference type="EMBL" id="KHK97398.1"/>
    </source>
</evidence>
<dbReference type="OrthoDB" id="5185234at2"/>
<evidence type="ECO:0000256" key="3">
    <source>
        <dbReference type="ARBA" id="ARBA00022692"/>
    </source>
</evidence>
<dbReference type="RefSeq" id="WP_039399376.1">
    <property type="nucleotide sequence ID" value="NZ_JTDK01000010.1"/>
</dbReference>
<dbReference type="STRING" id="1348253.LK09_11505"/>
<comment type="caution">
    <text evidence="8">The sequence shown here is derived from an EMBL/GenBank/DDBJ whole genome shotgun (WGS) entry which is preliminary data.</text>
</comment>